<proteinExistence type="predicted"/>
<evidence type="ECO:0000313" key="1">
    <source>
        <dbReference type="EMBL" id="GAX59173.1"/>
    </source>
</evidence>
<dbReference type="EMBL" id="BAOS01000001">
    <property type="protein sequence ID" value="GAX59173.1"/>
    <property type="molecule type" value="Genomic_DNA"/>
</dbReference>
<sequence>MVSKIVFKQNDFHGDISSKEFTADILVEGMHIKGEPLVTLNNNDGLPGVKDIYARWGEPAGKDEKAEIVSLTVRFDDEIAEQGKLKGSLSVNLYVEGATSYVMNWKS</sequence>
<gene>
    <name evidence="1" type="ORF">SCALIN_C01_0104</name>
</gene>
<name>A0A286TTI0_9BACT</name>
<comment type="caution">
    <text evidence="1">The sequence shown here is derived from an EMBL/GenBank/DDBJ whole genome shotgun (WGS) entry which is preliminary data.</text>
</comment>
<accession>A0A286TTI0</accession>
<keyword evidence="2" id="KW-1185">Reference proteome</keyword>
<dbReference type="Proteomes" id="UP000218542">
    <property type="component" value="Unassembled WGS sequence"/>
</dbReference>
<protein>
    <submittedName>
        <fullName evidence="1">Uncharacterized protein</fullName>
    </submittedName>
</protein>
<reference evidence="2" key="1">
    <citation type="journal article" date="2017" name="Environ. Microbiol. Rep.">
        <title>Genetic Diversity of Marine Anaerobic Ammonium-Oxidizing Bacteria as Revealed by Genomic and Proteomic Analyses of 'Candidatus Scalindua japonica'.</title>
        <authorList>
            <person name="Oshiki M."/>
            <person name="Mizuto K."/>
            <person name="Kimura Z."/>
            <person name="Kindaichi T."/>
            <person name="Satoh H."/>
            <person name="Okabe S."/>
        </authorList>
    </citation>
    <scope>NUCLEOTIDE SEQUENCE [LARGE SCALE GENOMIC DNA]</scope>
    <source>
        <strain evidence="2">husup-a2</strain>
    </source>
</reference>
<dbReference type="AlphaFoldDB" id="A0A286TTI0"/>
<organism evidence="1 2">
    <name type="scientific">Candidatus Scalindua japonica</name>
    <dbReference type="NCBI Taxonomy" id="1284222"/>
    <lineage>
        <taxon>Bacteria</taxon>
        <taxon>Pseudomonadati</taxon>
        <taxon>Planctomycetota</taxon>
        <taxon>Candidatus Brocadiia</taxon>
        <taxon>Candidatus Brocadiales</taxon>
        <taxon>Candidatus Scalinduaceae</taxon>
        <taxon>Candidatus Scalindua</taxon>
    </lineage>
</organism>
<evidence type="ECO:0000313" key="2">
    <source>
        <dbReference type="Proteomes" id="UP000218542"/>
    </source>
</evidence>
<dbReference type="RefSeq" id="WP_096892310.1">
    <property type="nucleotide sequence ID" value="NZ_BAOS01000001.1"/>
</dbReference>